<evidence type="ECO:0000313" key="2">
    <source>
        <dbReference type="Proteomes" id="UP000838756"/>
    </source>
</evidence>
<dbReference type="Proteomes" id="UP000838756">
    <property type="component" value="Unassembled WGS sequence"/>
</dbReference>
<proteinExistence type="predicted"/>
<name>A0A8S4QGI6_9NEOP</name>
<dbReference type="EMBL" id="CAKXAJ010005168">
    <property type="protein sequence ID" value="CAH2209053.1"/>
    <property type="molecule type" value="Genomic_DNA"/>
</dbReference>
<organism evidence="1 2">
    <name type="scientific">Pararge aegeria aegeria</name>
    <dbReference type="NCBI Taxonomy" id="348720"/>
    <lineage>
        <taxon>Eukaryota</taxon>
        <taxon>Metazoa</taxon>
        <taxon>Ecdysozoa</taxon>
        <taxon>Arthropoda</taxon>
        <taxon>Hexapoda</taxon>
        <taxon>Insecta</taxon>
        <taxon>Pterygota</taxon>
        <taxon>Neoptera</taxon>
        <taxon>Endopterygota</taxon>
        <taxon>Lepidoptera</taxon>
        <taxon>Glossata</taxon>
        <taxon>Ditrysia</taxon>
        <taxon>Papilionoidea</taxon>
        <taxon>Nymphalidae</taxon>
        <taxon>Satyrinae</taxon>
        <taxon>Satyrini</taxon>
        <taxon>Parargina</taxon>
        <taxon>Pararge</taxon>
    </lineage>
</organism>
<keyword evidence="2" id="KW-1185">Reference proteome</keyword>
<dbReference type="OrthoDB" id="1641903at2759"/>
<evidence type="ECO:0000313" key="1">
    <source>
        <dbReference type="EMBL" id="CAH2209053.1"/>
    </source>
</evidence>
<gene>
    <name evidence="1" type="primary">jg25811</name>
    <name evidence="1" type="ORF">PAEG_LOCUS1470</name>
</gene>
<protein>
    <submittedName>
        <fullName evidence="1">Jg25811 protein</fullName>
    </submittedName>
</protein>
<dbReference type="AlphaFoldDB" id="A0A8S4QGI6"/>
<accession>A0A8S4QGI6</accession>
<comment type="caution">
    <text evidence="1">The sequence shown here is derived from an EMBL/GenBank/DDBJ whole genome shotgun (WGS) entry which is preliminary data.</text>
</comment>
<sequence length="67" mass="7841">TDEERGLTAWAKEMSLEAIGATEHGDTYDFPVGMTFTRRWKWTQYLPFMPTYQAGKFTALFQRKKDS</sequence>
<feature type="non-terminal residue" evidence="1">
    <location>
        <position position="1"/>
    </location>
</feature>
<reference evidence="1" key="1">
    <citation type="submission" date="2022-03" db="EMBL/GenBank/DDBJ databases">
        <authorList>
            <person name="Lindestad O."/>
        </authorList>
    </citation>
    <scope>NUCLEOTIDE SEQUENCE</scope>
</reference>